<evidence type="ECO:0000313" key="7">
    <source>
        <dbReference type="Proteomes" id="UP000034680"/>
    </source>
</evidence>
<reference evidence="6 7" key="2">
    <citation type="submission" date="2015-05" db="EMBL/GenBank/DDBJ databases">
        <authorList>
            <person name="Morales-Cruz A."/>
            <person name="Amrine K.C."/>
            <person name="Cantu D."/>
        </authorList>
    </citation>
    <scope>NUCLEOTIDE SEQUENCE [LARGE SCALE GENOMIC DNA]</scope>
    <source>
        <strain evidence="6">DA912</strain>
    </source>
</reference>
<comment type="similarity">
    <text evidence="1 4">Belongs to the peptidase S8 family.</text>
</comment>
<dbReference type="GO" id="GO:0006508">
    <property type="term" value="P:proteolysis"/>
    <property type="evidence" value="ECO:0007669"/>
    <property type="project" value="UniProtKB-KW"/>
</dbReference>
<feature type="compositionally biased region" description="Basic and acidic residues" evidence="5">
    <location>
        <begin position="64"/>
        <end position="79"/>
    </location>
</feature>
<comment type="caution">
    <text evidence="6">The sequence shown here is derived from an EMBL/GenBank/DDBJ whole genome shotgun (WGS) entry which is preliminary data.</text>
</comment>
<keyword evidence="2 6" id="KW-0645">Protease</keyword>
<evidence type="ECO:0000313" key="6">
    <source>
        <dbReference type="EMBL" id="KKY35159.1"/>
    </source>
</evidence>
<organism evidence="6 7">
    <name type="scientific">Diaporthe ampelina</name>
    <dbReference type="NCBI Taxonomy" id="1214573"/>
    <lineage>
        <taxon>Eukaryota</taxon>
        <taxon>Fungi</taxon>
        <taxon>Dikarya</taxon>
        <taxon>Ascomycota</taxon>
        <taxon>Pezizomycotina</taxon>
        <taxon>Sordariomycetes</taxon>
        <taxon>Sordariomycetidae</taxon>
        <taxon>Diaporthales</taxon>
        <taxon>Diaporthaceae</taxon>
        <taxon>Diaporthe</taxon>
    </lineage>
</organism>
<reference evidence="6 7" key="1">
    <citation type="submission" date="2015-05" db="EMBL/GenBank/DDBJ databases">
        <title>Distinctive expansion of gene families associated with plant cell wall degradation and secondary metabolism in the genomes of grapevine trunk pathogens.</title>
        <authorList>
            <person name="Lawrence D.P."/>
            <person name="Travadon R."/>
            <person name="Rolshausen P.E."/>
            <person name="Baumgartner K."/>
        </authorList>
    </citation>
    <scope>NUCLEOTIDE SEQUENCE [LARGE SCALE GENOMIC DNA]</scope>
    <source>
        <strain evidence="6">DA912</strain>
    </source>
</reference>
<accession>A0A0G2FMB9</accession>
<gene>
    <name evidence="6" type="ORF">UCDDA912_g04871</name>
</gene>
<name>A0A0G2FMB9_9PEZI</name>
<evidence type="ECO:0000256" key="1">
    <source>
        <dbReference type="ARBA" id="ARBA00011073"/>
    </source>
</evidence>
<dbReference type="Proteomes" id="UP000034680">
    <property type="component" value="Unassembled WGS sequence"/>
</dbReference>
<dbReference type="PANTHER" id="PTHR43806:SF58">
    <property type="entry name" value="ALKALINE PROTEASE 1-RELATED"/>
    <property type="match status" value="1"/>
</dbReference>
<dbReference type="InterPro" id="IPR050131">
    <property type="entry name" value="Peptidase_S8_subtilisin-like"/>
</dbReference>
<proteinExistence type="inferred from homology"/>
<evidence type="ECO:0000256" key="2">
    <source>
        <dbReference type="ARBA" id="ARBA00022670"/>
    </source>
</evidence>
<keyword evidence="7" id="KW-1185">Reference proteome</keyword>
<evidence type="ECO:0000256" key="4">
    <source>
        <dbReference type="PROSITE-ProRule" id="PRU01240"/>
    </source>
</evidence>
<evidence type="ECO:0000256" key="5">
    <source>
        <dbReference type="SAM" id="MobiDB-lite"/>
    </source>
</evidence>
<feature type="region of interest" description="Disordered" evidence="5">
    <location>
        <begin position="61"/>
        <end position="98"/>
    </location>
</feature>
<dbReference type="InterPro" id="IPR036852">
    <property type="entry name" value="Peptidase_S8/S53_dom_sf"/>
</dbReference>
<dbReference type="OrthoDB" id="206201at2759"/>
<dbReference type="GO" id="GO:0004252">
    <property type="term" value="F:serine-type endopeptidase activity"/>
    <property type="evidence" value="ECO:0007669"/>
    <property type="project" value="InterPro"/>
</dbReference>
<dbReference type="SUPFAM" id="SSF52743">
    <property type="entry name" value="Subtilisin-like"/>
    <property type="match status" value="1"/>
</dbReference>
<protein>
    <submittedName>
        <fullName evidence="6">Putative alkaline serine protease alp1</fullName>
    </submittedName>
</protein>
<dbReference type="PROSITE" id="PS51892">
    <property type="entry name" value="SUBTILASE"/>
    <property type="match status" value="1"/>
</dbReference>
<keyword evidence="3" id="KW-0378">Hydrolase</keyword>
<comment type="caution">
    <text evidence="4">Lacks conserved residue(s) required for the propagation of feature annotation.</text>
</comment>
<evidence type="ECO:0000256" key="3">
    <source>
        <dbReference type="ARBA" id="ARBA00022825"/>
    </source>
</evidence>
<keyword evidence="3" id="KW-0720">Serine protease</keyword>
<sequence length="176" mass="18694">MYAPISRRDESIKETCQIANFNAYPGDLDTATADTIAGLPEVLSIEPDEYIYVEETGFDSGADNSKRAPDDADGARWTDRQTGTNSDDESHGTHVPASIVGKGKGVAKKAKAVDVKVFSGGSVGVKARELIRDVAVLLVKFWHQGATSQVLAGLSWAVTDIILKGAKATSIINMSP</sequence>
<dbReference type="Gene3D" id="3.40.50.200">
    <property type="entry name" value="Peptidase S8/S53 domain"/>
    <property type="match status" value="1"/>
</dbReference>
<dbReference type="EMBL" id="LCUC01000171">
    <property type="protein sequence ID" value="KKY35159.1"/>
    <property type="molecule type" value="Genomic_DNA"/>
</dbReference>
<dbReference type="AlphaFoldDB" id="A0A0G2FMB9"/>
<dbReference type="PANTHER" id="PTHR43806">
    <property type="entry name" value="PEPTIDASE S8"/>
    <property type="match status" value="1"/>
</dbReference>
<dbReference type="STRING" id="1214573.A0A0G2FMB9"/>